<dbReference type="EMBL" id="NVQC01000023">
    <property type="protein sequence ID" value="PTL35495.1"/>
    <property type="molecule type" value="Genomic_DNA"/>
</dbReference>
<dbReference type="Proteomes" id="UP000241436">
    <property type="component" value="Unassembled WGS sequence"/>
</dbReference>
<keyword evidence="4" id="KW-1185">Reference proteome</keyword>
<dbReference type="PANTHER" id="PTHR30575:SF0">
    <property type="entry name" value="XAA-ARG DIPEPTIDASE"/>
    <property type="match status" value="1"/>
</dbReference>
<evidence type="ECO:0000313" key="4">
    <source>
        <dbReference type="Proteomes" id="UP000241436"/>
    </source>
</evidence>
<dbReference type="InterPro" id="IPR052030">
    <property type="entry name" value="Peptidase_M20/M20A_hydrolases"/>
</dbReference>
<proteinExistence type="inferred from homology"/>
<dbReference type="InterPro" id="IPR017439">
    <property type="entry name" value="Amidohydrolase"/>
</dbReference>
<dbReference type="SUPFAM" id="SSF53187">
    <property type="entry name" value="Zn-dependent exopeptidases"/>
    <property type="match status" value="1"/>
</dbReference>
<dbReference type="InterPro" id="IPR002933">
    <property type="entry name" value="Peptidase_M20"/>
</dbReference>
<evidence type="ECO:0000259" key="2">
    <source>
        <dbReference type="Pfam" id="PF07687"/>
    </source>
</evidence>
<dbReference type="InterPro" id="IPR011650">
    <property type="entry name" value="Peptidase_M20_dimer"/>
</dbReference>
<dbReference type="InterPro" id="IPR036264">
    <property type="entry name" value="Bact_exopeptidase_dim_dom"/>
</dbReference>
<dbReference type="AlphaFoldDB" id="A0A2T4TWM5"/>
<feature type="domain" description="Peptidase M20 dimerisation" evidence="2">
    <location>
        <begin position="189"/>
        <end position="281"/>
    </location>
</feature>
<dbReference type="Pfam" id="PF07687">
    <property type="entry name" value="M20_dimer"/>
    <property type="match status" value="1"/>
</dbReference>
<dbReference type="Pfam" id="PF01546">
    <property type="entry name" value="Peptidase_M20"/>
    <property type="match status" value="1"/>
</dbReference>
<dbReference type="GO" id="GO:0071713">
    <property type="term" value="F:para-aminobenzoyl-glutamate hydrolase activity"/>
    <property type="evidence" value="ECO:0007669"/>
    <property type="project" value="TreeGrafter"/>
</dbReference>
<gene>
    <name evidence="3" type="ORF">CLG94_09505</name>
</gene>
<dbReference type="NCBIfam" id="TIGR01891">
    <property type="entry name" value="amidohydrolases"/>
    <property type="match status" value="1"/>
</dbReference>
<dbReference type="PIRSF" id="PIRSF037226">
    <property type="entry name" value="Amidohydrolase_ACY1L2_prd"/>
    <property type="match status" value="1"/>
</dbReference>
<comment type="similarity">
    <text evidence="1">Belongs to the peptidase M20A family.</text>
</comment>
<evidence type="ECO:0000256" key="1">
    <source>
        <dbReference type="PIRNR" id="PIRNR037226"/>
    </source>
</evidence>
<dbReference type="PANTHER" id="PTHR30575">
    <property type="entry name" value="PEPTIDASE M20"/>
    <property type="match status" value="1"/>
</dbReference>
<keyword evidence="3" id="KW-0378">Hydrolase</keyword>
<dbReference type="GO" id="GO:0046657">
    <property type="term" value="P:folic acid catabolic process"/>
    <property type="evidence" value="ECO:0007669"/>
    <property type="project" value="TreeGrafter"/>
</dbReference>
<dbReference type="InterPro" id="IPR017144">
    <property type="entry name" value="Xaa-Arg_dipeptidase"/>
</dbReference>
<protein>
    <recommendedName>
        <fullName evidence="1">Peptidase M20 domain-containing protein 2</fullName>
    </recommendedName>
</protein>
<dbReference type="Gene3D" id="3.30.70.360">
    <property type="match status" value="1"/>
</dbReference>
<dbReference type="FunFam" id="3.30.70.360:FF:000004">
    <property type="entry name" value="Peptidase M20 domain-containing protein 2"/>
    <property type="match status" value="1"/>
</dbReference>
<reference evidence="4" key="2">
    <citation type="journal article" date="2018" name="Environ. Microbiol.">
        <title>Bloom of a denitrifying methanotroph, 'Candidatus Methylomirabilis limnetica', in a deep stratified lake.</title>
        <authorList>
            <person name="Graf J.S."/>
            <person name="Mayr M.J."/>
            <person name="Marchant H.K."/>
            <person name="Tienken D."/>
            <person name="Hach P.F."/>
            <person name="Brand A."/>
            <person name="Schubert C.J."/>
            <person name="Kuypers M.M."/>
            <person name="Milucka J."/>
        </authorList>
    </citation>
    <scope>NUCLEOTIDE SEQUENCE [LARGE SCALE GENOMIC DNA]</scope>
    <source>
        <strain evidence="4">Zug</strain>
    </source>
</reference>
<dbReference type="CDD" id="cd05672">
    <property type="entry name" value="M20_ACY1L2-like"/>
    <property type="match status" value="1"/>
</dbReference>
<name>A0A2T4TWM5_9BACT</name>
<reference evidence="3 4" key="1">
    <citation type="submission" date="2017-09" db="EMBL/GenBank/DDBJ databases">
        <title>Bloom of a denitrifying methanotroph, Candidatus Methylomirabilis limnetica, in a deep stratified lake.</title>
        <authorList>
            <person name="Graf J.S."/>
            <person name="Marchant H.K."/>
            <person name="Tienken D."/>
            <person name="Hach P.F."/>
            <person name="Brand A."/>
            <person name="Schubert C.J."/>
            <person name="Kuypers M.M."/>
            <person name="Milucka J."/>
        </authorList>
    </citation>
    <scope>NUCLEOTIDE SEQUENCE [LARGE SCALE GENOMIC DNA]</scope>
    <source>
        <strain evidence="3 4">Zug</strain>
    </source>
</reference>
<dbReference type="Gene3D" id="3.40.630.10">
    <property type="entry name" value="Zn peptidases"/>
    <property type="match status" value="1"/>
</dbReference>
<accession>A0A2T4TWM5</accession>
<dbReference type="SUPFAM" id="SSF55031">
    <property type="entry name" value="Bacterial exopeptidase dimerisation domain"/>
    <property type="match status" value="1"/>
</dbReference>
<comment type="caution">
    <text evidence="3">The sequence shown here is derived from an EMBL/GenBank/DDBJ whole genome shotgun (WGS) entry which is preliminary data.</text>
</comment>
<dbReference type="GO" id="GO:0016805">
    <property type="term" value="F:dipeptidase activity"/>
    <property type="evidence" value="ECO:0007669"/>
    <property type="project" value="InterPro"/>
</dbReference>
<sequence>MLWSDRYLPSFDPQRGAPRMPFKDEIVAAVDRLSSKLIATSRFLHLHPELAYEERESSRHLTSLLKAHGFEVVEGVGGLPTAFVASAGVDHPSATIAFLAEYDALPSLGHACGHNLIATSSIGAAMALQPSLPMLGGRVLVIGCPAEEKGGGKIALVKAGLFANVSAALLVHPSNRTEIFKSALAMRALKVEFFGKASHSAAAPHLGINALDAVVLSFTNLNALRQQLRQDARIHGIITDGGLAPNIIPDYAAARFCIRALDLEYLHDLQRRVVACFEAAAQATGATVAIHEEGEEYHPMQCNRALGTLFRVNLEALGERVEQTPEDQDLGSTDVGNVSQVVPTLQPTIALTDQLDVVCHSTAFAEAAGGPAGDRAILIAAKALAMTAVDLFTDPATLRQVQEEFQWA</sequence>
<dbReference type="GO" id="GO:0005737">
    <property type="term" value="C:cytoplasm"/>
    <property type="evidence" value="ECO:0007669"/>
    <property type="project" value="TreeGrafter"/>
</dbReference>
<evidence type="ECO:0000313" key="3">
    <source>
        <dbReference type="EMBL" id="PTL35495.1"/>
    </source>
</evidence>
<organism evidence="3 4">
    <name type="scientific">Candidatus Methylomirabilis limnetica</name>
    <dbReference type="NCBI Taxonomy" id="2033718"/>
    <lineage>
        <taxon>Bacteria</taxon>
        <taxon>Candidatus Methylomirabilota</taxon>
        <taxon>Candidatus Methylomirabilia</taxon>
        <taxon>Candidatus Methylomirabilales</taxon>
        <taxon>Candidatus Methylomirabilaceae</taxon>
        <taxon>Candidatus Methylomirabilis</taxon>
    </lineage>
</organism>